<keyword evidence="3" id="KW-1185">Reference proteome</keyword>
<dbReference type="Gene3D" id="3.50.50.60">
    <property type="entry name" value="FAD/NAD(P)-binding domain"/>
    <property type="match status" value="2"/>
</dbReference>
<protein>
    <submittedName>
        <fullName evidence="2">FAD-dependent oxidoreductase</fullName>
    </submittedName>
</protein>
<dbReference type="InterPro" id="IPR028348">
    <property type="entry name" value="FAD-binding_protein"/>
</dbReference>
<dbReference type="InterPro" id="IPR049516">
    <property type="entry name" value="FAD-depend_C"/>
</dbReference>
<dbReference type="Pfam" id="PF21688">
    <property type="entry name" value="FAD-depend_C"/>
    <property type="match status" value="1"/>
</dbReference>
<feature type="domain" description="FAD-dependent protein C-terminal" evidence="1">
    <location>
        <begin position="280"/>
        <end position="476"/>
    </location>
</feature>
<dbReference type="PIRSF" id="PIRSF038984">
    <property type="entry name" value="FAD_binding_protein"/>
    <property type="match status" value="1"/>
</dbReference>
<accession>A0A9J6NZ51</accession>
<dbReference type="EMBL" id="JAGSOJ010000002">
    <property type="protein sequence ID" value="MCM1989706.1"/>
    <property type="molecule type" value="Genomic_DNA"/>
</dbReference>
<name>A0A9J6NZ51_9CLOT</name>
<evidence type="ECO:0000313" key="2">
    <source>
        <dbReference type="EMBL" id="MCM1989706.1"/>
    </source>
</evidence>
<dbReference type="PANTHER" id="PTHR42842:SF3">
    <property type="entry name" value="FAD_NAD(P)-BINDING OXIDOREDUCTASE FAMILY PROTEIN"/>
    <property type="match status" value="1"/>
</dbReference>
<dbReference type="SUPFAM" id="SSF51905">
    <property type="entry name" value="FAD/NAD(P)-binding domain"/>
    <property type="match status" value="1"/>
</dbReference>
<gene>
    <name evidence="2" type="ORF">KDK92_08140</name>
</gene>
<organism evidence="2 3">
    <name type="scientific">Oceanirhabdus seepicola</name>
    <dbReference type="NCBI Taxonomy" id="2828781"/>
    <lineage>
        <taxon>Bacteria</taxon>
        <taxon>Bacillati</taxon>
        <taxon>Bacillota</taxon>
        <taxon>Clostridia</taxon>
        <taxon>Eubacteriales</taxon>
        <taxon>Clostridiaceae</taxon>
        <taxon>Oceanirhabdus</taxon>
    </lineage>
</organism>
<dbReference type="Proteomes" id="UP001056429">
    <property type="component" value="Unassembled WGS sequence"/>
</dbReference>
<reference evidence="2" key="2">
    <citation type="submission" date="2021-04" db="EMBL/GenBank/DDBJ databases">
        <authorList>
            <person name="Dong X."/>
        </authorList>
    </citation>
    <scope>NUCLEOTIDE SEQUENCE</scope>
    <source>
        <strain evidence="2">ZWT</strain>
    </source>
</reference>
<dbReference type="InterPro" id="IPR036188">
    <property type="entry name" value="FAD/NAD-bd_sf"/>
</dbReference>
<evidence type="ECO:0000313" key="3">
    <source>
        <dbReference type="Proteomes" id="UP001056429"/>
    </source>
</evidence>
<dbReference type="Gene3D" id="3.30.70.2700">
    <property type="match status" value="1"/>
</dbReference>
<evidence type="ECO:0000259" key="1">
    <source>
        <dbReference type="Pfam" id="PF21688"/>
    </source>
</evidence>
<dbReference type="AlphaFoldDB" id="A0A9J6NZ51"/>
<comment type="caution">
    <text evidence="2">The sequence shown here is derived from an EMBL/GenBank/DDBJ whole genome shotgun (WGS) entry which is preliminary data.</text>
</comment>
<dbReference type="RefSeq" id="WP_250858731.1">
    <property type="nucleotide sequence ID" value="NZ_JAGSOJ010000002.1"/>
</dbReference>
<dbReference type="PANTHER" id="PTHR42842">
    <property type="entry name" value="FAD/NAD(P)-BINDING OXIDOREDUCTASE"/>
    <property type="match status" value="1"/>
</dbReference>
<sequence>MIKVSNIVLNIEESMEKLKIKAARKIGIHHNEITYMNILKESIDARRKDVIKFTYTVEVKVKNEEKLGRRLQGKDISVIKKKKKEAFLYGEKPLDNRPVIVGMGPAGLFAGLTLAKHGYKPLIIERGSDVDKRTDEVQKFWENGELNLNSNVQFGEGGAGTFSDGKLTTRIKDIRCSTVIEAMVKAGAPEEILYKNKPHIGTDILKDVVKNIRKEIINLGGKVKFGEKLEDVILEDNKVTGVKVSGKVIPCETLIMAIGHSARDTYEMLYEKGVHMESKPFAIGVRVEHPQNLIDMNQFGIYAGNERLKAAEYKLTYTTEDKERSVYSFCMCPGGFVVAAASEENRVVTNGMSNFARDNENANSAVVVSVGKKDFGDNPMDAIAYQRKFEELAFKTGGGEYKAPVQLIKDFMVGKKTTELLSVKPTYTPGYTLANMEECLPEDIIEPLREGLQNFEGKIKGFTSGEGIMVGVETRTSAPVRINRGENLQSINIMGLYPCGEGAGYAGGIISSAVDGIKCGEEIMKSWAKLD</sequence>
<proteinExistence type="predicted"/>
<reference evidence="2" key="1">
    <citation type="journal article" date="2021" name="mSystems">
        <title>Bacteria and Archaea Synergistically Convert Glycine Betaine to Biogenic Methane in the Formosa Cold Seep of the South China Sea.</title>
        <authorList>
            <person name="Li L."/>
            <person name="Zhang W."/>
            <person name="Zhang S."/>
            <person name="Song L."/>
            <person name="Sun Q."/>
            <person name="Zhang H."/>
            <person name="Xiang H."/>
            <person name="Dong X."/>
        </authorList>
    </citation>
    <scope>NUCLEOTIDE SEQUENCE</scope>
    <source>
        <strain evidence="2">ZWT</strain>
    </source>
</reference>